<proteinExistence type="predicted"/>
<dbReference type="GO" id="GO:0016874">
    <property type="term" value="F:ligase activity"/>
    <property type="evidence" value="ECO:0007669"/>
    <property type="project" value="UniProtKB-KW"/>
</dbReference>
<keyword evidence="1" id="KW-0436">Ligase</keyword>
<evidence type="ECO:0000313" key="1">
    <source>
        <dbReference type="EMBL" id="DAF65056.1"/>
    </source>
</evidence>
<accession>A0A8S5TPL5</accession>
<name>A0A8S5TPL5_9CAUD</name>
<protein>
    <submittedName>
        <fullName evidence="1">RimK-related lysine biosynthesis protein, Probable-dependent amine/thiol ligase family Amino-group</fullName>
    </submittedName>
</protein>
<sequence>MHSCPYCGCPDVYLADTDGGGRTVACPSCGMSGPESVDGDNTEAERGWEILCRKMCRHCNVHLLSIIRRKGL</sequence>
<dbReference type="EMBL" id="BK032872">
    <property type="protein sequence ID" value="DAF65056.1"/>
    <property type="molecule type" value="Genomic_DNA"/>
</dbReference>
<reference evidence="1" key="1">
    <citation type="journal article" date="2021" name="Proc. Natl. Acad. Sci. U.S.A.">
        <title>A Catalog of Tens of Thousands of Viruses from Human Metagenomes Reveals Hidden Associations with Chronic Diseases.</title>
        <authorList>
            <person name="Tisza M.J."/>
            <person name="Buck C.B."/>
        </authorList>
    </citation>
    <scope>NUCLEOTIDE SEQUENCE</scope>
    <source>
        <strain evidence="1">Ct2iq11</strain>
    </source>
</reference>
<organism evidence="1">
    <name type="scientific">Podoviridae sp. ct2iq11</name>
    <dbReference type="NCBI Taxonomy" id="2827720"/>
    <lineage>
        <taxon>Viruses</taxon>
        <taxon>Duplodnaviria</taxon>
        <taxon>Heunggongvirae</taxon>
        <taxon>Uroviricota</taxon>
        <taxon>Caudoviricetes</taxon>
    </lineage>
</organism>